<proteinExistence type="inferred from homology"/>
<dbReference type="AlphaFoldDB" id="A0A084JJR5"/>
<evidence type="ECO:0000313" key="12">
    <source>
        <dbReference type="Proteomes" id="UP000028525"/>
    </source>
</evidence>
<evidence type="ECO:0000256" key="7">
    <source>
        <dbReference type="ARBA" id="ARBA00022833"/>
    </source>
</evidence>
<comment type="pathway">
    <text evidence="10">Polyol metabolism; 1,2-propanediol degradation.</text>
</comment>
<dbReference type="GO" id="GO:0016747">
    <property type="term" value="F:acyltransferase activity, transferring groups other than amino-acyl groups"/>
    <property type="evidence" value="ECO:0007669"/>
    <property type="project" value="InterPro"/>
</dbReference>
<evidence type="ECO:0000256" key="4">
    <source>
        <dbReference type="ARBA" id="ARBA00020837"/>
    </source>
</evidence>
<dbReference type="NCBIfam" id="NF040837">
    <property type="entry name" value="BMC_EutD_Gpos"/>
    <property type="match status" value="1"/>
</dbReference>
<dbReference type="Pfam" id="PF06130">
    <property type="entry name" value="PTAC"/>
    <property type="match status" value="1"/>
</dbReference>
<comment type="catalytic activity">
    <reaction evidence="9 10">
        <text>propanoyl-CoA + phosphate = propanoyl phosphate + CoA</text>
        <dbReference type="Rhea" id="RHEA:28046"/>
        <dbReference type="ChEBI" id="CHEBI:43474"/>
        <dbReference type="ChEBI" id="CHEBI:57287"/>
        <dbReference type="ChEBI" id="CHEBI:57392"/>
        <dbReference type="ChEBI" id="CHEBI:58933"/>
        <dbReference type="EC" id="2.3.1.222"/>
    </reaction>
</comment>
<gene>
    <name evidence="11" type="ORF">IO98_16220</name>
</gene>
<dbReference type="InterPro" id="IPR008300">
    <property type="entry name" value="PTAC"/>
</dbReference>
<evidence type="ECO:0000256" key="2">
    <source>
        <dbReference type="ARBA" id="ARBA00007342"/>
    </source>
</evidence>
<protein>
    <recommendedName>
        <fullName evidence="4 10">Phosphate propanoyltransferase</fullName>
        <ecNumber evidence="3 10">2.3.1.222</ecNumber>
    </recommendedName>
</protein>
<dbReference type="Proteomes" id="UP000028525">
    <property type="component" value="Unassembled WGS sequence"/>
</dbReference>
<dbReference type="STRING" id="29354.IO98_16220"/>
<keyword evidence="7" id="KW-0862">Zinc</keyword>
<keyword evidence="8 10" id="KW-0012">Acyltransferase</keyword>
<evidence type="ECO:0000256" key="10">
    <source>
        <dbReference type="PIRNR" id="PIRNR010130"/>
    </source>
</evidence>
<comment type="caution">
    <text evidence="11">The sequence shown here is derived from an EMBL/GenBank/DDBJ whole genome shotgun (WGS) entry which is preliminary data.</text>
</comment>
<evidence type="ECO:0000256" key="3">
    <source>
        <dbReference type="ARBA" id="ARBA00012206"/>
    </source>
</evidence>
<name>A0A084JJR5_9FIRM</name>
<evidence type="ECO:0000256" key="9">
    <source>
        <dbReference type="ARBA" id="ARBA00047589"/>
    </source>
</evidence>
<keyword evidence="6" id="KW-0479">Metal-binding</keyword>
<dbReference type="UniPathway" id="UPA00621"/>
<dbReference type="GO" id="GO:0046872">
    <property type="term" value="F:metal ion binding"/>
    <property type="evidence" value="ECO:0007669"/>
    <property type="project" value="UniProtKB-KW"/>
</dbReference>
<dbReference type="PIRSF" id="PIRSF010130">
    <property type="entry name" value="PduL"/>
    <property type="match status" value="1"/>
</dbReference>
<dbReference type="OrthoDB" id="9784365at2"/>
<dbReference type="PANTHER" id="PTHR39453">
    <property type="entry name" value="PHOSPHATE PROPANOYLTRANSFERASE"/>
    <property type="match status" value="1"/>
</dbReference>
<dbReference type="GO" id="GO:0051144">
    <property type="term" value="P:1,2-propanediol catabolic process"/>
    <property type="evidence" value="ECO:0007669"/>
    <property type="project" value="UniProtKB-UniPathway"/>
</dbReference>
<dbReference type="RefSeq" id="WP_038282863.1">
    <property type="nucleotide sequence ID" value="NZ_JPME01000019.1"/>
</dbReference>
<dbReference type="PANTHER" id="PTHR39453:SF1">
    <property type="entry name" value="PHOSPHATE PROPANOYLTRANSFERASE"/>
    <property type="match status" value="1"/>
</dbReference>
<dbReference type="EMBL" id="JPME01000019">
    <property type="protein sequence ID" value="KEZ89199.1"/>
    <property type="molecule type" value="Genomic_DNA"/>
</dbReference>
<dbReference type="EC" id="2.3.1.222" evidence="3 10"/>
<keyword evidence="12" id="KW-1185">Reference proteome</keyword>
<organism evidence="11 12">
    <name type="scientific">Lacrimispora celerecrescens</name>
    <dbReference type="NCBI Taxonomy" id="29354"/>
    <lineage>
        <taxon>Bacteria</taxon>
        <taxon>Bacillati</taxon>
        <taxon>Bacillota</taxon>
        <taxon>Clostridia</taxon>
        <taxon>Lachnospirales</taxon>
        <taxon>Lachnospiraceae</taxon>
        <taxon>Lacrimispora</taxon>
    </lineage>
</organism>
<comment type="function">
    <text evidence="10">Involved in 1,2-propanediol (1,2-PD) degradation by catalyzing the conversion of propanoyl-CoA to propanoyl-phosphate.</text>
</comment>
<evidence type="ECO:0000256" key="8">
    <source>
        <dbReference type="ARBA" id="ARBA00023315"/>
    </source>
</evidence>
<reference evidence="11 12" key="1">
    <citation type="submission" date="2014-07" db="EMBL/GenBank/DDBJ databases">
        <title>Draft genome of Clostridium celerecrescens 152B isolated from sediments associated with methane hydrate from Krishna Godavari basin.</title>
        <authorList>
            <person name="Honkalas V.S."/>
            <person name="Dabir A.P."/>
            <person name="Arora P."/>
            <person name="Dhakephalkar P.K."/>
        </authorList>
    </citation>
    <scope>NUCLEOTIDE SEQUENCE [LARGE SCALE GENOMIC DNA]</scope>
    <source>
        <strain evidence="11 12">152B</strain>
    </source>
</reference>
<sequence>MTDYSIDTIVDTVVSRIQKVMDQSFEIEASGRHIHLNREAIDTLFHEGYQLHPTKYLSQPGEFASEERVCIEGPKGTIQDVIVLGPERKNCQVEVSLTDARSLGVNAPVQLSGNIENTPGIIVRNGSKSIVLDRGVIVAKRHIHVKDTDAEKLGVKDHDRVSVRVFSKRPLIFEDVMVRISPKFETYMHIDYDEANACGHSKGVRGCIVKR</sequence>
<evidence type="ECO:0000256" key="6">
    <source>
        <dbReference type="ARBA" id="ARBA00022723"/>
    </source>
</evidence>
<comment type="similarity">
    <text evidence="2 10">Belongs to the PduL family.</text>
</comment>
<keyword evidence="5 10" id="KW-0808">Transferase</keyword>
<evidence type="ECO:0000313" key="11">
    <source>
        <dbReference type="EMBL" id="KEZ89199.1"/>
    </source>
</evidence>
<evidence type="ECO:0000256" key="1">
    <source>
        <dbReference type="ARBA" id="ARBA00001947"/>
    </source>
</evidence>
<dbReference type="NCBIfam" id="NF011652">
    <property type="entry name" value="PRK15070.1"/>
    <property type="match status" value="1"/>
</dbReference>
<evidence type="ECO:0000256" key="5">
    <source>
        <dbReference type="ARBA" id="ARBA00022679"/>
    </source>
</evidence>
<accession>A0A084JJR5</accession>
<comment type="cofactor">
    <cofactor evidence="1">
        <name>Zn(2+)</name>
        <dbReference type="ChEBI" id="CHEBI:29105"/>
    </cofactor>
</comment>